<dbReference type="InterPro" id="IPR001452">
    <property type="entry name" value="SH3_domain"/>
</dbReference>
<keyword evidence="2" id="KW-0479">Metal-binding</keyword>
<dbReference type="InterPro" id="IPR002219">
    <property type="entry name" value="PKC_DAG/PE"/>
</dbReference>
<dbReference type="SMART" id="SM00055">
    <property type="entry name" value="FCH"/>
    <property type="match status" value="1"/>
</dbReference>
<evidence type="ECO:0000256" key="1">
    <source>
        <dbReference type="ARBA" id="ARBA00022443"/>
    </source>
</evidence>
<evidence type="ECO:0000256" key="3">
    <source>
        <dbReference type="ARBA" id="ARBA00022833"/>
    </source>
</evidence>
<protein>
    <submittedName>
        <fullName evidence="10">Uncharacterized protein</fullName>
    </submittedName>
</protein>
<dbReference type="CDD" id="cd00174">
    <property type="entry name" value="SH3"/>
    <property type="match status" value="1"/>
</dbReference>
<feature type="region of interest" description="Disordered" evidence="6">
    <location>
        <begin position="644"/>
        <end position="665"/>
    </location>
</feature>
<keyword evidence="11" id="KW-1185">Reference proteome</keyword>
<evidence type="ECO:0000256" key="2">
    <source>
        <dbReference type="ARBA" id="ARBA00022723"/>
    </source>
</evidence>
<gene>
    <name evidence="10" type="ORF">GFSPODELE1_LOCUS8962</name>
</gene>
<feature type="domain" description="SH3" evidence="7">
    <location>
        <begin position="582"/>
        <end position="643"/>
    </location>
</feature>
<dbReference type="PANTHER" id="PTHR15735">
    <property type="entry name" value="FCH AND DOUBLE SH3 DOMAINS PROTEIN"/>
    <property type="match status" value="1"/>
</dbReference>
<evidence type="ECO:0000259" key="9">
    <source>
        <dbReference type="PROSITE" id="PS51741"/>
    </source>
</evidence>
<dbReference type="SMART" id="SM00326">
    <property type="entry name" value="SH3"/>
    <property type="match status" value="2"/>
</dbReference>
<dbReference type="Gene3D" id="3.30.60.20">
    <property type="match status" value="1"/>
</dbReference>
<dbReference type="CDD" id="cd11912">
    <property type="entry name" value="SH3_Bzz1_1"/>
    <property type="match status" value="1"/>
</dbReference>
<dbReference type="SMART" id="SM00109">
    <property type="entry name" value="C1"/>
    <property type="match status" value="1"/>
</dbReference>
<dbReference type="PRINTS" id="PR00452">
    <property type="entry name" value="SH3DOMAIN"/>
</dbReference>
<feature type="compositionally biased region" description="Polar residues" evidence="6">
    <location>
        <begin position="644"/>
        <end position="662"/>
    </location>
</feature>
<dbReference type="Pfam" id="PF00611">
    <property type="entry name" value="FCH"/>
    <property type="match status" value="1"/>
</dbReference>
<evidence type="ECO:0000259" key="8">
    <source>
        <dbReference type="PROSITE" id="PS50081"/>
    </source>
</evidence>
<evidence type="ECO:0000256" key="5">
    <source>
        <dbReference type="PROSITE-ProRule" id="PRU01077"/>
    </source>
</evidence>
<feature type="domain" description="Phorbol-ester/DAG-type" evidence="8">
    <location>
        <begin position="473"/>
        <end position="523"/>
    </location>
</feature>
<evidence type="ECO:0000259" key="7">
    <source>
        <dbReference type="PROSITE" id="PS50002"/>
    </source>
</evidence>
<name>A0ABP1DY44_9APHY</name>
<dbReference type="Proteomes" id="UP001497453">
    <property type="component" value="Chromosome 7"/>
</dbReference>
<dbReference type="PRINTS" id="PR00008">
    <property type="entry name" value="DAGPEDOMAIN"/>
</dbReference>
<evidence type="ECO:0000256" key="6">
    <source>
        <dbReference type="SAM" id="MobiDB-lite"/>
    </source>
</evidence>
<accession>A0ABP1DY44</accession>
<evidence type="ECO:0000313" key="10">
    <source>
        <dbReference type="EMBL" id="CAL1712730.1"/>
    </source>
</evidence>
<dbReference type="InterPro" id="IPR027267">
    <property type="entry name" value="AH/BAR_dom_sf"/>
</dbReference>
<dbReference type="PROSITE" id="PS50081">
    <property type="entry name" value="ZF_DAG_PE_2"/>
    <property type="match status" value="1"/>
</dbReference>
<dbReference type="PROSITE" id="PS50002">
    <property type="entry name" value="SH3"/>
    <property type="match status" value="2"/>
</dbReference>
<evidence type="ECO:0000256" key="4">
    <source>
        <dbReference type="PROSITE-ProRule" id="PRU00192"/>
    </source>
</evidence>
<dbReference type="InterPro" id="IPR020454">
    <property type="entry name" value="DAG/PE-bd"/>
</dbReference>
<keyword evidence="1 4" id="KW-0728">SH3 domain</keyword>
<dbReference type="Pfam" id="PF14604">
    <property type="entry name" value="SH3_9"/>
    <property type="match status" value="2"/>
</dbReference>
<dbReference type="InterPro" id="IPR001060">
    <property type="entry name" value="FCH_dom"/>
</dbReference>
<dbReference type="PROSITE" id="PS51741">
    <property type="entry name" value="F_BAR"/>
    <property type="match status" value="1"/>
</dbReference>
<dbReference type="Gene3D" id="1.20.1270.60">
    <property type="entry name" value="Arfaptin homology (AH) domain/BAR domain"/>
    <property type="match status" value="1"/>
</dbReference>
<evidence type="ECO:0000313" key="11">
    <source>
        <dbReference type="Proteomes" id="UP001497453"/>
    </source>
</evidence>
<dbReference type="InterPro" id="IPR046349">
    <property type="entry name" value="C1-like_sf"/>
</dbReference>
<dbReference type="EMBL" id="OZ037950">
    <property type="protein sequence ID" value="CAL1712730.1"/>
    <property type="molecule type" value="Genomic_DNA"/>
</dbReference>
<feature type="region of interest" description="Disordered" evidence="6">
    <location>
        <begin position="526"/>
        <end position="577"/>
    </location>
</feature>
<keyword evidence="5" id="KW-0175">Coiled coil</keyword>
<dbReference type="PROSITE" id="PS00479">
    <property type="entry name" value="ZF_DAG_PE_1"/>
    <property type="match status" value="1"/>
</dbReference>
<reference evidence="11" key="1">
    <citation type="submission" date="2024-04" db="EMBL/GenBank/DDBJ databases">
        <authorList>
            <person name="Shaw F."/>
            <person name="Minotto A."/>
        </authorList>
    </citation>
    <scope>NUCLEOTIDE SEQUENCE [LARGE SCALE GENOMIC DNA]</scope>
</reference>
<keyword evidence="3" id="KW-0862">Zinc</keyword>
<organism evidence="10 11">
    <name type="scientific">Somion occarium</name>
    <dbReference type="NCBI Taxonomy" id="3059160"/>
    <lineage>
        <taxon>Eukaryota</taxon>
        <taxon>Fungi</taxon>
        <taxon>Dikarya</taxon>
        <taxon>Basidiomycota</taxon>
        <taxon>Agaricomycotina</taxon>
        <taxon>Agaricomycetes</taxon>
        <taxon>Polyporales</taxon>
        <taxon>Cerrenaceae</taxon>
        <taxon>Somion</taxon>
    </lineage>
</organism>
<proteinExistence type="predicted"/>
<dbReference type="InterPro" id="IPR036028">
    <property type="entry name" value="SH3-like_dom_sf"/>
</dbReference>
<dbReference type="PANTHER" id="PTHR15735:SF21">
    <property type="entry name" value="PROTEIN NERVOUS WRECK"/>
    <property type="match status" value="1"/>
</dbReference>
<sequence>MRLVQIESNSWRLISRSLITDHQAASGSNASGSIPPGRSSSHFTATVLTAKDIQFHRFRTGGNVKMSTHETYGKTLPDQVDRIASLSDAQLELLEDVRDLYKERIALERDYAAKLQTLGKKVADKKNKKIAALVVGPEPTKSWNDNTVQESTLNKAYTELVSSILESAQDHLNVSDAWNSQVIEALKVAERRHEEAKKMQMQHFQKLLSDRDKSYGERLKTKQKYDEECAEVESYRQKQERSTDDRHAERAAKQLEQQQTDMLNSKNVYLISTAIANKVKARFYNEDLPALEDQLQNLQSQLLRKFSDILVEAQGIHNKHLDTLKSRVASTETALKAIDPAHDQDLFIDHNVRPFSAPTDWQFEPCDIHYDSGDMSVEPSPKVYLQNRLSRCKQKLSELRTVLDAKRKDVDQLARLVSSYSKDSRLGNVEEVTDSYLDAHRQLSSYVTSECALMAEIEVISAALQGDEGAQSPHAFKSSSFSIPTQCYYCESTIWGLSKQGKTCKACGISVHSKCEMKVAADCSGSREAGARGHSPSSSVSRTSSMLSRSDTRASASSISTTVSATPSSFGQTDSSLYSHEETYPTARVVFDFTPTSPFELAVSTGEMVQVIEEDDGSGWVKVADQSGGRGLVPASYIELTDNVGPSVSGNNTRGPRTSQGSGKFVRGLYNYQAQGPDELSLREGERIELTGGPNGGQNYADGWWEGVDASGNKGIFPSNYVEAIP</sequence>
<dbReference type="SUPFAM" id="SSF57889">
    <property type="entry name" value="Cysteine-rich domain"/>
    <property type="match status" value="1"/>
</dbReference>
<feature type="domain" description="F-BAR" evidence="9">
    <location>
        <begin position="70"/>
        <end position="343"/>
    </location>
</feature>
<feature type="domain" description="SH3" evidence="7">
    <location>
        <begin position="661"/>
        <end position="726"/>
    </location>
</feature>
<dbReference type="InterPro" id="IPR031160">
    <property type="entry name" value="F_BAR_dom"/>
</dbReference>
<dbReference type="Pfam" id="PF00130">
    <property type="entry name" value="C1_1"/>
    <property type="match status" value="1"/>
</dbReference>
<dbReference type="SUPFAM" id="SSF103657">
    <property type="entry name" value="BAR/IMD domain-like"/>
    <property type="match status" value="1"/>
</dbReference>
<dbReference type="SUPFAM" id="SSF50044">
    <property type="entry name" value="SH3-domain"/>
    <property type="match status" value="2"/>
</dbReference>
<dbReference type="CDD" id="cd20824">
    <property type="entry name" value="C1_SpBZZ1-like"/>
    <property type="match status" value="1"/>
</dbReference>
<dbReference type="Gene3D" id="2.30.30.40">
    <property type="entry name" value="SH3 Domains"/>
    <property type="match status" value="2"/>
</dbReference>
<dbReference type="InterPro" id="IPR035459">
    <property type="entry name" value="Bzz1_SH3_1"/>
</dbReference>
<feature type="compositionally biased region" description="Low complexity" evidence="6">
    <location>
        <begin position="532"/>
        <end position="569"/>
    </location>
</feature>